<dbReference type="PANTHER" id="PTHR33490:SF7">
    <property type="entry name" value="BLR2979 PROTEIN"/>
    <property type="match status" value="1"/>
</dbReference>
<keyword evidence="3" id="KW-1185">Reference proteome</keyword>
<dbReference type="RefSeq" id="WP_346783127.1">
    <property type="nucleotide sequence ID" value="NZ_JBDLBR010000001.1"/>
</dbReference>
<comment type="caution">
    <text evidence="2">The sequence shown here is derived from an EMBL/GenBank/DDBJ whole genome shotgun (WGS) entry which is preliminary data.</text>
</comment>
<dbReference type="Pfam" id="PF08379">
    <property type="entry name" value="Bact_transglu_N"/>
    <property type="match status" value="1"/>
</dbReference>
<dbReference type="Pfam" id="PF01841">
    <property type="entry name" value="Transglut_core"/>
    <property type="match status" value="1"/>
</dbReference>
<dbReference type="EMBL" id="JBDLBR010000001">
    <property type="protein sequence ID" value="MEN7535664.1"/>
    <property type="molecule type" value="Genomic_DNA"/>
</dbReference>
<organism evidence="2 3">
    <name type="scientific">Aurantiacibacter flavus</name>
    <dbReference type="NCBI Taxonomy" id="3145232"/>
    <lineage>
        <taxon>Bacteria</taxon>
        <taxon>Pseudomonadati</taxon>
        <taxon>Pseudomonadota</taxon>
        <taxon>Alphaproteobacteria</taxon>
        <taxon>Sphingomonadales</taxon>
        <taxon>Erythrobacteraceae</taxon>
        <taxon>Aurantiacibacter</taxon>
    </lineage>
</organism>
<feature type="domain" description="Transglutaminase-like" evidence="1">
    <location>
        <begin position="174"/>
        <end position="245"/>
    </location>
</feature>
<evidence type="ECO:0000313" key="3">
    <source>
        <dbReference type="Proteomes" id="UP001484535"/>
    </source>
</evidence>
<proteinExistence type="predicted"/>
<evidence type="ECO:0000313" key="2">
    <source>
        <dbReference type="EMBL" id="MEN7535664.1"/>
    </source>
</evidence>
<dbReference type="SUPFAM" id="SSF54001">
    <property type="entry name" value="Cysteine proteinases"/>
    <property type="match status" value="1"/>
</dbReference>
<reference evidence="2 3" key="1">
    <citation type="submission" date="2024-05" db="EMBL/GenBank/DDBJ databases">
        <authorList>
            <person name="Park S."/>
        </authorList>
    </citation>
    <scope>NUCLEOTIDE SEQUENCE [LARGE SCALE GENOMIC DNA]</scope>
    <source>
        <strain evidence="2 3">DGU5</strain>
    </source>
</reference>
<accession>A0ABV0CS07</accession>
<sequence>MIYEVHHRTTIRYEVPVAQARFNIRLRPYGWPGQSLIAQKLEFSPQPDEWRDEVGPYCINRSVIAFSGKLSELAIESRFTVDVAARSSVGEGPMLRQVRQEALDRRDLSVLSPAPYLFASRIADANSAIGDWAGELLSSDQPIVAAASSVMGAIHHDFAYRPGTTSSATPPAEAFDRREGVCQDFAHVMIVALRSQGIPAAYVSGYLRTVPPEGQERLVGADAMHAWVKVWCGAELGWLGFDPTNDCLALSEHILIAMGRDYADVSPIDGTFVGSAPQNMATAVDVIAQDNAV</sequence>
<dbReference type="InterPro" id="IPR038765">
    <property type="entry name" value="Papain-like_cys_pep_sf"/>
</dbReference>
<name>A0ABV0CS07_9SPHN</name>
<protein>
    <submittedName>
        <fullName evidence="2">Transglutaminase family protein</fullName>
    </submittedName>
</protein>
<dbReference type="InterPro" id="IPR013589">
    <property type="entry name" value="Bac_transglu_N"/>
</dbReference>
<dbReference type="SMART" id="SM00460">
    <property type="entry name" value="TGc"/>
    <property type="match status" value="1"/>
</dbReference>
<dbReference type="Gene3D" id="3.10.620.30">
    <property type="match status" value="1"/>
</dbReference>
<dbReference type="InterPro" id="IPR002931">
    <property type="entry name" value="Transglutaminase-like"/>
</dbReference>
<evidence type="ECO:0000259" key="1">
    <source>
        <dbReference type="SMART" id="SM00460"/>
    </source>
</evidence>
<gene>
    <name evidence="2" type="ORF">ABDJ38_00570</name>
</gene>
<dbReference type="PANTHER" id="PTHR33490">
    <property type="entry name" value="BLR5614 PROTEIN-RELATED"/>
    <property type="match status" value="1"/>
</dbReference>
<dbReference type="Proteomes" id="UP001484535">
    <property type="component" value="Unassembled WGS sequence"/>
</dbReference>